<reference evidence="2" key="1">
    <citation type="submission" date="2021-06" db="EMBL/GenBank/DDBJ databases">
        <authorList>
            <person name="Kallberg Y."/>
            <person name="Tangrot J."/>
            <person name="Rosling A."/>
        </authorList>
    </citation>
    <scope>NUCLEOTIDE SEQUENCE</scope>
    <source>
        <strain evidence="2">87-6 pot B 2015</strain>
    </source>
</reference>
<organism evidence="2 3">
    <name type="scientific">Funneliformis mosseae</name>
    <name type="common">Endomycorrhizal fungus</name>
    <name type="synonym">Glomus mosseae</name>
    <dbReference type="NCBI Taxonomy" id="27381"/>
    <lineage>
        <taxon>Eukaryota</taxon>
        <taxon>Fungi</taxon>
        <taxon>Fungi incertae sedis</taxon>
        <taxon>Mucoromycota</taxon>
        <taxon>Glomeromycotina</taxon>
        <taxon>Glomeromycetes</taxon>
        <taxon>Glomerales</taxon>
        <taxon>Glomeraceae</taxon>
        <taxon>Funneliformis</taxon>
    </lineage>
</organism>
<evidence type="ECO:0000256" key="1">
    <source>
        <dbReference type="SAM" id="MobiDB-lite"/>
    </source>
</evidence>
<dbReference type="Proteomes" id="UP000789375">
    <property type="component" value="Unassembled WGS sequence"/>
</dbReference>
<dbReference type="EMBL" id="CAJVPP010001878">
    <property type="protein sequence ID" value="CAG8577236.1"/>
    <property type="molecule type" value="Genomic_DNA"/>
</dbReference>
<accession>A0A9N9G4Q1</accession>
<feature type="compositionally biased region" description="Basic and acidic residues" evidence="1">
    <location>
        <begin position="42"/>
        <end position="55"/>
    </location>
</feature>
<dbReference type="AlphaFoldDB" id="A0A9N9G4Q1"/>
<proteinExistence type="predicted"/>
<protein>
    <submittedName>
        <fullName evidence="2">16674_t:CDS:1</fullName>
    </submittedName>
</protein>
<sequence>MPKVQKANLGSMNKVEQGPLLNEKKSNKLSRKNFLTQNLEQRAYRNKADNEAMLQ</sequence>
<feature type="region of interest" description="Disordered" evidence="1">
    <location>
        <begin position="1"/>
        <end position="55"/>
    </location>
</feature>
<comment type="caution">
    <text evidence="2">The sequence shown here is derived from an EMBL/GenBank/DDBJ whole genome shotgun (WGS) entry which is preliminary data.</text>
</comment>
<evidence type="ECO:0000313" key="2">
    <source>
        <dbReference type="EMBL" id="CAG8577236.1"/>
    </source>
</evidence>
<evidence type="ECO:0000313" key="3">
    <source>
        <dbReference type="Proteomes" id="UP000789375"/>
    </source>
</evidence>
<name>A0A9N9G4Q1_FUNMO</name>
<gene>
    <name evidence="2" type="ORF">FMOSSE_LOCUS7765</name>
</gene>
<keyword evidence="3" id="KW-1185">Reference proteome</keyword>